<evidence type="ECO:0000313" key="4">
    <source>
        <dbReference type="Proteomes" id="UP001190700"/>
    </source>
</evidence>
<feature type="compositionally biased region" description="Basic and acidic residues" evidence="2">
    <location>
        <begin position="1126"/>
        <end position="1136"/>
    </location>
</feature>
<feature type="compositionally biased region" description="Basic and acidic residues" evidence="2">
    <location>
        <begin position="314"/>
        <end position="325"/>
    </location>
</feature>
<feature type="compositionally biased region" description="Polar residues" evidence="2">
    <location>
        <begin position="828"/>
        <end position="837"/>
    </location>
</feature>
<feature type="region of interest" description="Disordered" evidence="2">
    <location>
        <begin position="1099"/>
        <end position="1145"/>
    </location>
</feature>
<feature type="region of interest" description="Disordered" evidence="2">
    <location>
        <begin position="659"/>
        <end position="720"/>
    </location>
</feature>
<sequence length="1718" mass="183461">MHTRLLKELSYLRDRLATLNCAAYSEYLWGIFARRRGSLFSEDPDLARRRRQAASATPPNITETQRRKTPVAPPRVFGGHVEEPEDTRPIPDDFYSNLFSMYRKGILSERSAKMVEGRLAKLNFDPTLLEPSPPATPESMREVAQESCKGGALPKDELSKTEAKPFVLFKKAVPPKPKVCKEPQVRAVALAVVQPSHNKPPTPPGPPVALDALLTQLLVCKMFGAWKHLAAPRMMARFLAEQRREHDLEEIQRLENERLAEEQKQREVVELLQNGSRLPRGGMALNAGEGAFASTKGMEEGRKGKGKGKAKAKAKLEVESKEEPARKKKTPRGKNVNQEQAEKPRKSPRPKRKPELDPALTAEKPAKKSKEKTPRPDKKIHRLQLTLPPLRSNKRRAMVCPPLLVERPAPTPRTEAEPEPTMEPRVKPTVVPHELPKSNEQENPQEKSLKKSKKMKKGWSSMKVKIDQNEHLAWLKLLEDGSKKAPETTTAVSSEVQKPDPAAMLTLALSTPLPPTRGFDMLNISDIDTELPIWLVLKLACETPLPPSRGEVEEGEVDVAAPPEPAFVETVAPSLPTSYAATPEELKPPPPEELKPPPPEEAPVAPTEEVPPLPLELTLCPSPEEAKPPSGDLYQTLDPSETDTKPCEVENTEEMCAPFDIPAAPSAPTWLTADEGSAQATTSASVDTGLPIAGGLADAPMKAAPEKPLELPEGDGTTELGMVPRAADGVSGLPDVAEPRACSAVAQQGGVSVMQSDEQEDAVAEGALATVTGEAAIAEVRREEAPPPEEANIAADNDDNAGTATHAPTEAGHSSLQPGVLVEIGPSTGASIPSNPLSAAEEVPVRRSADADADADLGLSDGACHRAAAVPLSAMVPEPTRAPSPPAPANPTQSLLQHSPRAVSQASSRPAPPSLPSLGMVPMEGGSRSGQGYADQEVGAETECKRGMLVVPCTDTEDDKLRLAPIVPPSPTARAQPDFIPTGSSPTHLPHLVKPSHIRVPALSTASPKTQEYGHAVPSPPATTSPSTRSPRSLPQGGVGRISSPTPVPMPAPTAPVAPAFSLTLGSSVTHTPIPTLTKKPEPAYIPLLEPLMETPRVSRAPATIPPPASPPSPPANATHAQPPKPPREAPRKTELPPRTIPVSAIPPPIKSARFLALGLAAITGTSLQRRRPAPADAPCSPSDVLCAPQPPSDCSTAMIVRGSTLLATQSSAARAHWRAAVQRGLAGEPHTMDSGREATGAPWVVRGEHIRSNQEKTEAGTDELRQGRGNSPLPALLNFPEVPLAGFLTGLDLESETGLDLETGLISETTSPVVQMSGPCIQPPEAEQAKLRVDGQISPGPFTGEGVAPKGEAAGGAYVQPTAGNMAQHFSPRQLVNEQAKLRVDGQISPAPFSGEGVEPKDEAAGGAYVLPTAGNMAQYFSPRQLVNEQAKLRVDGQISPGPFSGEGVAPKGEAAGGAYVLPTAGNMAQYFSPRQLADVAPDMPLPWLYYRTSEELFASAGTQQNELTWIANDPQTSADTDVSTSASRFNMGCIEEAEGREDAEELQGQEDFWAAVQSALSDARAQDDALGMSMFCTVWNYAVQQLVGAASAAVAEHGQALAVEENILDTHDGYSTPQGRLLSPGSMEEPSPFTRVLNCVREGNLPPEALQPGTAETLLSESMQRSKLMRRQKRLMLPRILGGGVLPTKWRTRGVREQDIINRPLKRTEMSSGTWK</sequence>
<feature type="region of interest" description="Disordered" evidence="2">
    <location>
        <begin position="579"/>
        <end position="646"/>
    </location>
</feature>
<feature type="compositionally biased region" description="Basic and acidic residues" evidence="2">
    <location>
        <begin position="434"/>
        <end position="449"/>
    </location>
</feature>
<feature type="compositionally biased region" description="Polar residues" evidence="2">
    <location>
        <begin position="54"/>
        <end position="63"/>
    </location>
</feature>
<evidence type="ECO:0000313" key="3">
    <source>
        <dbReference type="EMBL" id="KAK3276720.1"/>
    </source>
</evidence>
<evidence type="ECO:0000256" key="1">
    <source>
        <dbReference type="SAM" id="Coils"/>
    </source>
</evidence>
<feature type="compositionally biased region" description="Low complexity" evidence="2">
    <location>
        <begin position="1024"/>
        <end position="1033"/>
    </location>
</feature>
<reference evidence="3 4" key="1">
    <citation type="journal article" date="2015" name="Genome Biol. Evol.">
        <title>Comparative Genomics of a Bacterivorous Green Alga Reveals Evolutionary Causalities and Consequences of Phago-Mixotrophic Mode of Nutrition.</title>
        <authorList>
            <person name="Burns J.A."/>
            <person name="Paasch A."/>
            <person name="Narechania A."/>
            <person name="Kim E."/>
        </authorList>
    </citation>
    <scope>NUCLEOTIDE SEQUENCE [LARGE SCALE GENOMIC DNA]</scope>
    <source>
        <strain evidence="3 4">PLY_AMNH</strain>
    </source>
</reference>
<evidence type="ECO:0000256" key="2">
    <source>
        <dbReference type="SAM" id="MobiDB-lite"/>
    </source>
</evidence>
<name>A0AAE0GEZ1_9CHLO</name>
<feature type="compositionally biased region" description="Basic residues" evidence="2">
    <location>
        <begin position="304"/>
        <end position="313"/>
    </location>
</feature>
<accession>A0AAE0GEZ1</accession>
<feature type="region of interest" description="Disordered" evidence="2">
    <location>
        <begin position="876"/>
        <end position="935"/>
    </location>
</feature>
<feature type="coiled-coil region" evidence="1">
    <location>
        <begin position="237"/>
        <end position="274"/>
    </location>
</feature>
<feature type="compositionally biased region" description="Low complexity" evidence="2">
    <location>
        <begin position="899"/>
        <end position="909"/>
    </location>
</feature>
<protein>
    <submittedName>
        <fullName evidence="3">Uncharacterized protein</fullName>
    </submittedName>
</protein>
<organism evidence="3 4">
    <name type="scientific">Cymbomonas tetramitiformis</name>
    <dbReference type="NCBI Taxonomy" id="36881"/>
    <lineage>
        <taxon>Eukaryota</taxon>
        <taxon>Viridiplantae</taxon>
        <taxon>Chlorophyta</taxon>
        <taxon>Pyramimonadophyceae</taxon>
        <taxon>Pyramimonadales</taxon>
        <taxon>Pyramimonadaceae</taxon>
        <taxon>Cymbomonas</taxon>
    </lineage>
</organism>
<feature type="region of interest" description="Disordered" evidence="2">
    <location>
        <begin position="291"/>
        <end position="458"/>
    </location>
</feature>
<gene>
    <name evidence="3" type="ORF">CYMTET_15227</name>
</gene>
<proteinExistence type="predicted"/>
<feature type="region of interest" description="Disordered" evidence="2">
    <location>
        <begin position="1006"/>
        <end position="1055"/>
    </location>
</feature>
<feature type="region of interest" description="Disordered" evidence="2">
    <location>
        <begin position="49"/>
        <end position="88"/>
    </location>
</feature>
<feature type="compositionally biased region" description="Pro residues" evidence="2">
    <location>
        <begin position="880"/>
        <end position="889"/>
    </location>
</feature>
<dbReference type="Proteomes" id="UP001190700">
    <property type="component" value="Unassembled WGS sequence"/>
</dbReference>
<feature type="compositionally biased region" description="Basic and acidic residues" evidence="2">
    <location>
        <begin position="364"/>
        <end position="377"/>
    </location>
</feature>
<feature type="compositionally biased region" description="Pro residues" evidence="2">
    <location>
        <begin position="1046"/>
        <end position="1055"/>
    </location>
</feature>
<feature type="compositionally biased region" description="Pro residues" evidence="2">
    <location>
        <begin position="1104"/>
        <end position="1115"/>
    </location>
</feature>
<feature type="region of interest" description="Disordered" evidence="2">
    <location>
        <begin position="780"/>
        <end position="849"/>
    </location>
</feature>
<dbReference type="EMBL" id="LGRX02006413">
    <property type="protein sequence ID" value="KAK3276720.1"/>
    <property type="molecule type" value="Genomic_DNA"/>
</dbReference>
<keyword evidence="4" id="KW-1185">Reference proteome</keyword>
<feature type="compositionally biased region" description="Basic and acidic residues" evidence="2">
    <location>
        <begin position="584"/>
        <end position="595"/>
    </location>
</feature>
<keyword evidence="1" id="KW-0175">Coiled coil</keyword>
<comment type="caution">
    <text evidence="3">The sequence shown here is derived from an EMBL/GenBank/DDBJ whole genome shotgun (WGS) entry which is preliminary data.</text>
</comment>